<keyword evidence="7" id="KW-0862">Zinc</keyword>
<comment type="function">
    <text evidence="1">May be involved in transcriptional regulation.</text>
</comment>
<dbReference type="Proteomes" id="UP001178508">
    <property type="component" value="Chromosome 21"/>
</dbReference>
<sequence length="474" mass="53896">MSKVQMLRVFVNQRLSAAAEEIFELFERTILEYEEKLCGAKENQHKQQMINYISDVQQPSVSKEEVPLEQQERSPSPDYTNPLEPLRIKEEEEELWSTQEGEQPQGLEEADINTLIITPVLVKSEDDDDGDEHQSSQHHENQTEDRGEDCGVSEPDRNFNPDSHLQPVTDEEALRSEPETDNSFDWEETSEPESGSIPLQNIEVSINDEEYESGKAPLSSSECATSSNPSNQLQDLNSMVGKEKLFSCLVCGTRFCNKKNLSAHMMRHTKSQNYSCSVCNKDFSWRAHLEEHMRVHTGDKPFSCSLCDKSFTKKSNLYQHQKVHTGEKPFSCSVCGRSFTLKSNLYHHLQVHTGEKLFSCGDCDASFRSKTNLVRHMRVHTGEKPFSCSICGRGFKQKSTLCRHLQVHTGEKPFSCPICSASLRRKTQLEVHMRIHTGEKPFSCSICGKRFTERRGLTRHAVAHSGETIESQSV</sequence>
<evidence type="ECO:0000259" key="14">
    <source>
        <dbReference type="PROSITE" id="PS50157"/>
    </source>
</evidence>
<evidence type="ECO:0000256" key="7">
    <source>
        <dbReference type="ARBA" id="ARBA00022833"/>
    </source>
</evidence>
<evidence type="ECO:0000256" key="11">
    <source>
        <dbReference type="ARBA" id="ARBA00023242"/>
    </source>
</evidence>
<dbReference type="EMBL" id="OY660884">
    <property type="protein sequence ID" value="CAJ1082814.1"/>
    <property type="molecule type" value="Genomic_DNA"/>
</dbReference>
<dbReference type="GO" id="GO:0000981">
    <property type="term" value="F:DNA-binding transcription factor activity, RNA polymerase II-specific"/>
    <property type="evidence" value="ECO:0007669"/>
    <property type="project" value="TreeGrafter"/>
</dbReference>
<feature type="domain" description="C2H2-type" evidence="14">
    <location>
        <begin position="442"/>
        <end position="469"/>
    </location>
</feature>
<dbReference type="GO" id="GO:0005694">
    <property type="term" value="C:chromosome"/>
    <property type="evidence" value="ECO:0007669"/>
    <property type="project" value="UniProtKB-ARBA"/>
</dbReference>
<evidence type="ECO:0000256" key="6">
    <source>
        <dbReference type="ARBA" id="ARBA00022771"/>
    </source>
</evidence>
<reference evidence="15" key="1">
    <citation type="submission" date="2023-08" db="EMBL/GenBank/DDBJ databases">
        <authorList>
            <person name="Alioto T."/>
            <person name="Alioto T."/>
            <person name="Gomez Garrido J."/>
        </authorList>
    </citation>
    <scope>NUCLEOTIDE SEQUENCE</scope>
</reference>
<evidence type="ECO:0000256" key="9">
    <source>
        <dbReference type="ARBA" id="ARBA00023125"/>
    </source>
</evidence>
<feature type="domain" description="C2H2-type" evidence="14">
    <location>
        <begin position="414"/>
        <end position="441"/>
    </location>
</feature>
<proteinExistence type="inferred from homology"/>
<evidence type="ECO:0000256" key="1">
    <source>
        <dbReference type="ARBA" id="ARBA00003767"/>
    </source>
</evidence>
<dbReference type="PROSITE" id="PS00028">
    <property type="entry name" value="ZINC_FINGER_C2H2_1"/>
    <property type="match status" value="8"/>
</dbReference>
<evidence type="ECO:0000313" key="16">
    <source>
        <dbReference type="Proteomes" id="UP001178508"/>
    </source>
</evidence>
<dbReference type="PANTHER" id="PTHR46105:SF5">
    <property type="entry name" value="ZINC FINGER AND BTB DOMAIN-CONTAINING PROTEIN 44 ISOFORM X1"/>
    <property type="match status" value="1"/>
</dbReference>
<feature type="domain" description="C2H2-type" evidence="14">
    <location>
        <begin position="386"/>
        <end position="413"/>
    </location>
</feature>
<feature type="domain" description="C2H2-type" evidence="14">
    <location>
        <begin position="246"/>
        <end position="273"/>
    </location>
</feature>
<dbReference type="FunFam" id="3.30.160.60:FF:001134">
    <property type="entry name" value="Zinc finger protein 70"/>
    <property type="match status" value="1"/>
</dbReference>
<feature type="domain" description="C2H2-type" evidence="14">
    <location>
        <begin position="302"/>
        <end position="329"/>
    </location>
</feature>
<dbReference type="FunFam" id="3.30.160.60:FF:002716">
    <property type="entry name" value="Zinc finger protein 212"/>
    <property type="match status" value="1"/>
</dbReference>
<keyword evidence="5" id="KW-0677">Repeat</keyword>
<feature type="domain" description="C2H2-type" evidence="14">
    <location>
        <begin position="330"/>
        <end position="357"/>
    </location>
</feature>
<keyword evidence="4" id="KW-0479">Metal-binding</keyword>
<dbReference type="GO" id="GO:0045893">
    <property type="term" value="P:positive regulation of DNA-templated transcription"/>
    <property type="evidence" value="ECO:0007669"/>
    <property type="project" value="UniProtKB-ARBA"/>
</dbReference>
<evidence type="ECO:0000256" key="12">
    <source>
        <dbReference type="PROSITE-ProRule" id="PRU00042"/>
    </source>
</evidence>
<comment type="subcellular location">
    <subcellularLocation>
        <location evidence="2">Nucleus</location>
    </subcellularLocation>
</comment>
<dbReference type="FunFam" id="3.30.160.60:FF:001732">
    <property type="entry name" value="Zgc:162936"/>
    <property type="match status" value="1"/>
</dbReference>
<dbReference type="GO" id="GO:0000978">
    <property type="term" value="F:RNA polymerase II cis-regulatory region sequence-specific DNA binding"/>
    <property type="evidence" value="ECO:0007669"/>
    <property type="project" value="TreeGrafter"/>
</dbReference>
<dbReference type="FunFam" id="3.30.160.60:FF:000512">
    <property type="entry name" value="zinc finger protein 197 isoform X1"/>
    <property type="match status" value="1"/>
</dbReference>
<protein>
    <submittedName>
        <fullName evidence="15">Gastrula zinc finger protein XlCGF57.1-like isoform X1</fullName>
    </submittedName>
</protein>
<keyword evidence="6 12" id="KW-0863">Zinc-finger</keyword>
<keyword evidence="8" id="KW-0805">Transcription regulation</keyword>
<dbReference type="PANTHER" id="PTHR46105">
    <property type="entry name" value="AGAP004733-PA"/>
    <property type="match status" value="1"/>
</dbReference>
<feature type="domain" description="C2H2-type" evidence="14">
    <location>
        <begin position="274"/>
        <end position="301"/>
    </location>
</feature>
<evidence type="ECO:0000256" key="8">
    <source>
        <dbReference type="ARBA" id="ARBA00023015"/>
    </source>
</evidence>
<feature type="compositionally biased region" description="Polar residues" evidence="13">
    <location>
        <begin position="218"/>
        <end position="230"/>
    </location>
</feature>
<keyword evidence="11" id="KW-0539">Nucleus</keyword>
<dbReference type="FunFam" id="3.30.160.60:FF:000100">
    <property type="entry name" value="Zinc finger 45-like"/>
    <property type="match status" value="1"/>
</dbReference>
<dbReference type="AlphaFoldDB" id="A0AAV1HBW2"/>
<keyword evidence="9" id="KW-0238">DNA-binding</keyword>
<gene>
    <name evidence="15" type="ORF">XNOV1_A042444</name>
</gene>
<feature type="compositionally biased region" description="Basic and acidic residues" evidence="13">
    <location>
        <begin position="62"/>
        <end position="72"/>
    </location>
</feature>
<dbReference type="FunFam" id="3.30.160.60:FF:001480">
    <property type="entry name" value="Si:cabz01071911.3"/>
    <property type="match status" value="1"/>
</dbReference>
<keyword evidence="16" id="KW-1185">Reference proteome</keyword>
<dbReference type="Gene3D" id="3.30.160.60">
    <property type="entry name" value="Classic Zinc Finger"/>
    <property type="match status" value="8"/>
</dbReference>
<organism evidence="15 16">
    <name type="scientific">Xyrichtys novacula</name>
    <name type="common">Pearly razorfish</name>
    <name type="synonym">Hemipteronotus novacula</name>
    <dbReference type="NCBI Taxonomy" id="13765"/>
    <lineage>
        <taxon>Eukaryota</taxon>
        <taxon>Metazoa</taxon>
        <taxon>Chordata</taxon>
        <taxon>Craniata</taxon>
        <taxon>Vertebrata</taxon>
        <taxon>Euteleostomi</taxon>
        <taxon>Actinopterygii</taxon>
        <taxon>Neopterygii</taxon>
        <taxon>Teleostei</taxon>
        <taxon>Neoteleostei</taxon>
        <taxon>Acanthomorphata</taxon>
        <taxon>Eupercaria</taxon>
        <taxon>Labriformes</taxon>
        <taxon>Labridae</taxon>
        <taxon>Xyrichtys</taxon>
    </lineage>
</organism>
<evidence type="ECO:0000256" key="4">
    <source>
        <dbReference type="ARBA" id="ARBA00022723"/>
    </source>
</evidence>
<name>A0AAV1HBW2_XYRNO</name>
<feature type="region of interest" description="Disordered" evidence="13">
    <location>
        <begin position="56"/>
        <end position="113"/>
    </location>
</feature>
<feature type="region of interest" description="Disordered" evidence="13">
    <location>
        <begin position="125"/>
        <end position="230"/>
    </location>
</feature>
<dbReference type="SUPFAM" id="SSF57667">
    <property type="entry name" value="beta-beta-alpha zinc fingers"/>
    <property type="match status" value="4"/>
</dbReference>
<dbReference type="PROSITE" id="PS50157">
    <property type="entry name" value="ZINC_FINGER_C2H2_2"/>
    <property type="match status" value="8"/>
</dbReference>
<dbReference type="SMART" id="SM00355">
    <property type="entry name" value="ZnF_C2H2"/>
    <property type="match status" value="8"/>
</dbReference>
<evidence type="ECO:0000256" key="2">
    <source>
        <dbReference type="ARBA" id="ARBA00004123"/>
    </source>
</evidence>
<dbReference type="FunFam" id="3.30.160.60:FF:000508">
    <property type="entry name" value="Myeloid zinc finger 1"/>
    <property type="match status" value="1"/>
</dbReference>
<evidence type="ECO:0000256" key="10">
    <source>
        <dbReference type="ARBA" id="ARBA00023163"/>
    </source>
</evidence>
<evidence type="ECO:0000313" key="15">
    <source>
        <dbReference type="EMBL" id="CAJ1082814.1"/>
    </source>
</evidence>
<dbReference type="InterPro" id="IPR050457">
    <property type="entry name" value="ZnFinger_BTB_dom_contain"/>
</dbReference>
<feature type="compositionally biased region" description="Basic and acidic residues" evidence="13">
    <location>
        <begin position="132"/>
        <end position="159"/>
    </location>
</feature>
<comment type="similarity">
    <text evidence="3">Belongs to the krueppel C2H2-type zinc-finger protein family.</text>
</comment>
<dbReference type="InterPro" id="IPR013087">
    <property type="entry name" value="Znf_C2H2_type"/>
</dbReference>
<dbReference type="GO" id="GO:0008270">
    <property type="term" value="F:zinc ion binding"/>
    <property type="evidence" value="ECO:0007669"/>
    <property type="project" value="UniProtKB-KW"/>
</dbReference>
<evidence type="ECO:0000256" key="5">
    <source>
        <dbReference type="ARBA" id="ARBA00022737"/>
    </source>
</evidence>
<feature type="domain" description="C2H2-type" evidence="14">
    <location>
        <begin position="358"/>
        <end position="385"/>
    </location>
</feature>
<keyword evidence="10" id="KW-0804">Transcription</keyword>
<evidence type="ECO:0000256" key="13">
    <source>
        <dbReference type="SAM" id="MobiDB-lite"/>
    </source>
</evidence>
<dbReference type="GO" id="GO:0005634">
    <property type="term" value="C:nucleus"/>
    <property type="evidence" value="ECO:0007669"/>
    <property type="project" value="UniProtKB-SubCell"/>
</dbReference>
<dbReference type="InterPro" id="IPR036236">
    <property type="entry name" value="Znf_C2H2_sf"/>
</dbReference>
<feature type="compositionally biased region" description="Acidic residues" evidence="13">
    <location>
        <begin position="179"/>
        <end position="191"/>
    </location>
</feature>
<dbReference type="FunFam" id="3.30.160.60:FF:000966">
    <property type="entry name" value="ZFP90 zinc finger protein"/>
    <property type="match status" value="1"/>
</dbReference>
<accession>A0AAV1HBW2</accession>
<dbReference type="Pfam" id="PF00096">
    <property type="entry name" value="zf-C2H2"/>
    <property type="match status" value="8"/>
</dbReference>
<evidence type="ECO:0000256" key="3">
    <source>
        <dbReference type="ARBA" id="ARBA00006991"/>
    </source>
</evidence>
<dbReference type="GO" id="GO:0042802">
    <property type="term" value="F:identical protein binding"/>
    <property type="evidence" value="ECO:0007669"/>
    <property type="project" value="UniProtKB-ARBA"/>
</dbReference>